<dbReference type="AlphaFoldDB" id="A0A9P4JZW7"/>
<organism evidence="2 3">
    <name type="scientific">Lojkania enalia</name>
    <dbReference type="NCBI Taxonomy" id="147567"/>
    <lineage>
        <taxon>Eukaryota</taxon>
        <taxon>Fungi</taxon>
        <taxon>Dikarya</taxon>
        <taxon>Ascomycota</taxon>
        <taxon>Pezizomycotina</taxon>
        <taxon>Dothideomycetes</taxon>
        <taxon>Pleosporomycetidae</taxon>
        <taxon>Pleosporales</taxon>
        <taxon>Pleosporales incertae sedis</taxon>
        <taxon>Lojkania</taxon>
    </lineage>
</organism>
<reference evidence="3" key="1">
    <citation type="journal article" date="2020" name="Stud. Mycol.">
        <title>101 Dothideomycetes genomes: A test case for predicting lifestyles and emergence of pathogens.</title>
        <authorList>
            <person name="Haridas S."/>
            <person name="Albert R."/>
            <person name="Binder M."/>
            <person name="Bloem J."/>
            <person name="LaButti K."/>
            <person name="Salamov A."/>
            <person name="Andreopoulos B."/>
            <person name="Baker S."/>
            <person name="Barry K."/>
            <person name="Bills G."/>
            <person name="Bluhm B."/>
            <person name="Cannon C."/>
            <person name="Castanera R."/>
            <person name="Culley D."/>
            <person name="Daum C."/>
            <person name="Ezra D."/>
            <person name="Gonzalez J."/>
            <person name="Henrissat B."/>
            <person name="Kuo A."/>
            <person name="Liang C."/>
            <person name="Lipzen A."/>
            <person name="Lutzoni F."/>
            <person name="Magnuson J."/>
            <person name="Mondo S."/>
            <person name="Nolan M."/>
            <person name="Ohm R."/>
            <person name="Pangilinan J."/>
            <person name="Park H.-J."/>
            <person name="Ramirez L."/>
            <person name="Alfaro M."/>
            <person name="Sun H."/>
            <person name="Tritt A."/>
            <person name="Yoshinaga Y."/>
            <person name="Zwiers L.-H."/>
            <person name="Turgeon B."/>
            <person name="Goodwin S."/>
            <person name="Spatafora J."/>
            <person name="Crous P."/>
            <person name="Grigoriev I."/>
        </authorList>
    </citation>
    <scope>NUCLEOTIDE SEQUENCE [LARGE SCALE GENOMIC DNA]</scope>
    <source>
        <strain evidence="3">CBS 304.66</strain>
    </source>
</reference>
<keyword evidence="3" id="KW-1185">Reference proteome</keyword>
<gene>
    <name evidence="2" type="ORF">CC78DRAFT_144443</name>
</gene>
<name>A0A9P4JZW7_9PLEO</name>
<feature type="compositionally biased region" description="Polar residues" evidence="1">
    <location>
        <begin position="46"/>
        <end position="60"/>
    </location>
</feature>
<dbReference type="EMBL" id="ML986781">
    <property type="protein sequence ID" value="KAF2258123.1"/>
    <property type="molecule type" value="Genomic_DNA"/>
</dbReference>
<feature type="region of interest" description="Disordered" evidence="1">
    <location>
        <begin position="43"/>
        <end position="85"/>
    </location>
</feature>
<comment type="caution">
    <text evidence="2">The sequence shown here is derived from an EMBL/GenBank/DDBJ whole genome shotgun (WGS) entry which is preliminary data.</text>
</comment>
<evidence type="ECO:0000313" key="3">
    <source>
        <dbReference type="Proteomes" id="UP000800093"/>
    </source>
</evidence>
<evidence type="ECO:0000256" key="1">
    <source>
        <dbReference type="SAM" id="MobiDB-lite"/>
    </source>
</evidence>
<protein>
    <submittedName>
        <fullName evidence="2">Uncharacterized protein</fullName>
    </submittedName>
</protein>
<proteinExistence type="predicted"/>
<sequence length="85" mass="9274">MLTKIPLSALTTQPTVCMCLPLTIIRTPTAQHASTSSFPFLPIPTQPSYTDQHAHNQTPGYSIRCENDDMLSSDNEGARRTTSPA</sequence>
<evidence type="ECO:0000313" key="2">
    <source>
        <dbReference type="EMBL" id="KAF2258123.1"/>
    </source>
</evidence>
<dbReference type="Proteomes" id="UP000800093">
    <property type="component" value="Unassembled WGS sequence"/>
</dbReference>
<accession>A0A9P4JZW7</accession>
<feature type="compositionally biased region" description="Polar residues" evidence="1">
    <location>
        <begin position="70"/>
        <end position="85"/>
    </location>
</feature>